<evidence type="ECO:0000313" key="3">
    <source>
        <dbReference type="Proteomes" id="UP001241758"/>
    </source>
</evidence>
<proteinExistence type="predicted"/>
<dbReference type="RefSeq" id="WP_282766249.1">
    <property type="nucleotide sequence ID" value="NZ_JASCTH010000037.1"/>
</dbReference>
<gene>
    <name evidence="2" type="ORF">QLQ12_40185</name>
</gene>
<accession>A0ABT6WYY9</accession>
<sequence length="182" mass="20962">MQEEELFRIGDALRRMCGEQNLTWVIEAVDAAAREGFTESVNPDSSAYPRGDDDSWPYPFSWQPAPRGRPQVEIRERAYTTQEEVLLLLDAMLAIYRDLPDLCAETIAVLRRGWEGRVPIPDSVVFIDPTPATTEFDSPFTFRRAELDRSTEFALEVETEEEQRRRQRVVDSLLALRGEVLR</sequence>
<comment type="caution">
    <text evidence="2">The sequence shown here is derived from an EMBL/GenBank/DDBJ whole genome shotgun (WGS) entry which is preliminary data.</text>
</comment>
<dbReference type="Proteomes" id="UP001241758">
    <property type="component" value="Unassembled WGS sequence"/>
</dbReference>
<protein>
    <submittedName>
        <fullName evidence="2">Uncharacterized protein</fullName>
    </submittedName>
</protein>
<organism evidence="2 3">
    <name type="scientific">Actinoplanes sandaracinus</name>
    <dbReference type="NCBI Taxonomy" id="3045177"/>
    <lineage>
        <taxon>Bacteria</taxon>
        <taxon>Bacillati</taxon>
        <taxon>Actinomycetota</taxon>
        <taxon>Actinomycetes</taxon>
        <taxon>Micromonosporales</taxon>
        <taxon>Micromonosporaceae</taxon>
        <taxon>Actinoplanes</taxon>
    </lineage>
</organism>
<keyword evidence="3" id="KW-1185">Reference proteome</keyword>
<dbReference type="EMBL" id="JASCTH010000037">
    <property type="protein sequence ID" value="MDI6104826.1"/>
    <property type="molecule type" value="Genomic_DNA"/>
</dbReference>
<feature type="region of interest" description="Disordered" evidence="1">
    <location>
        <begin position="39"/>
        <end position="67"/>
    </location>
</feature>
<evidence type="ECO:0000313" key="2">
    <source>
        <dbReference type="EMBL" id="MDI6104826.1"/>
    </source>
</evidence>
<reference evidence="2 3" key="1">
    <citation type="submission" date="2023-05" db="EMBL/GenBank/DDBJ databases">
        <title>Actinoplanes sp. NEAU-A12 genome sequencing.</title>
        <authorList>
            <person name="Wang Z.-S."/>
        </authorList>
    </citation>
    <scope>NUCLEOTIDE SEQUENCE [LARGE SCALE GENOMIC DNA]</scope>
    <source>
        <strain evidence="2 3">NEAU-A12</strain>
    </source>
</reference>
<evidence type="ECO:0000256" key="1">
    <source>
        <dbReference type="SAM" id="MobiDB-lite"/>
    </source>
</evidence>
<name>A0ABT6WYY9_9ACTN</name>